<dbReference type="EMBL" id="PNJD01000237">
    <property type="protein sequence ID" value="PMP97126.1"/>
    <property type="molecule type" value="Genomic_DNA"/>
</dbReference>
<dbReference type="InterPro" id="IPR011990">
    <property type="entry name" value="TPR-like_helical_dom_sf"/>
</dbReference>
<name>A0A2N7QER7_9BACT</name>
<dbReference type="SMART" id="SM00028">
    <property type="entry name" value="TPR"/>
    <property type="match status" value="2"/>
</dbReference>
<feature type="repeat" description="TPR" evidence="1">
    <location>
        <begin position="295"/>
        <end position="328"/>
    </location>
</feature>
<dbReference type="InterPro" id="IPR019734">
    <property type="entry name" value="TPR_rpt"/>
</dbReference>
<reference evidence="2 3" key="1">
    <citation type="submission" date="2018-01" db="EMBL/GenBank/DDBJ databases">
        <title>Metagenomic assembled genomes from two thermal pools in the Uzon Caldera, Kamchatka, Russia.</title>
        <authorList>
            <person name="Wilkins L."/>
            <person name="Ettinger C."/>
        </authorList>
    </citation>
    <scope>NUCLEOTIDE SEQUENCE [LARGE SCALE GENOMIC DNA]</scope>
    <source>
        <strain evidence="2">ARK-04</strain>
    </source>
</reference>
<proteinExistence type="predicted"/>
<organism evidence="2 3">
    <name type="scientific">Thermodesulfobacterium geofontis</name>
    <dbReference type="NCBI Taxonomy" id="1295609"/>
    <lineage>
        <taxon>Bacteria</taxon>
        <taxon>Pseudomonadati</taxon>
        <taxon>Thermodesulfobacteriota</taxon>
        <taxon>Thermodesulfobacteria</taxon>
        <taxon>Thermodesulfobacteriales</taxon>
        <taxon>Thermodesulfobacteriaceae</taxon>
        <taxon>Thermodesulfobacterium</taxon>
    </lineage>
</organism>
<protein>
    <submittedName>
        <fullName evidence="2">Uncharacterized protein</fullName>
    </submittedName>
</protein>
<dbReference type="PROSITE" id="PS50005">
    <property type="entry name" value="TPR"/>
    <property type="match status" value="2"/>
</dbReference>
<sequence>MEIYIELSKKLKIDKFISQLPEIDFFSDIYIFLKNLKYSALFFNLFEKIINFLNTYPFSYLRLHIIHPYKEDLQTFYLKIYQSLISFNLEGYNHQIMPRIVVFPIILSSLPEGFKNFLESHFFPPGAILDKKTKESTLERVFINSHRDPLLSIGYQNILLNLLENVQVSRKDWRTCTPMLILKDEKVFSCIYGYEKKTSYINEDTCNLCLYKLIKKFSSLGLISSKELANLHFRLGLELFETGNTKMATKHFYEALKIVSPDEKREVYYYLGISKAQSGEYNSAIRFLRKAKFDYNIYFYLGLSYFQKNRFLKARKNFEKALNFELSLEEKIPIILYLGHTYRILGLYEKAV</sequence>
<dbReference type="Proteomes" id="UP000235619">
    <property type="component" value="Unassembled WGS sequence"/>
</dbReference>
<gene>
    <name evidence="2" type="ORF">C0169_03935</name>
</gene>
<comment type="caution">
    <text evidence="2">The sequence shown here is derived from an EMBL/GenBank/DDBJ whole genome shotgun (WGS) entry which is preliminary data.</text>
</comment>
<evidence type="ECO:0000313" key="3">
    <source>
        <dbReference type="Proteomes" id="UP000235619"/>
    </source>
</evidence>
<feature type="non-terminal residue" evidence="2">
    <location>
        <position position="352"/>
    </location>
</feature>
<feature type="repeat" description="TPR" evidence="1">
    <location>
        <begin position="229"/>
        <end position="262"/>
    </location>
</feature>
<evidence type="ECO:0000256" key="1">
    <source>
        <dbReference type="PROSITE-ProRule" id="PRU00339"/>
    </source>
</evidence>
<dbReference type="Pfam" id="PF13181">
    <property type="entry name" value="TPR_8"/>
    <property type="match status" value="1"/>
</dbReference>
<evidence type="ECO:0000313" key="2">
    <source>
        <dbReference type="EMBL" id="PMP97126.1"/>
    </source>
</evidence>
<dbReference type="SUPFAM" id="SSF48452">
    <property type="entry name" value="TPR-like"/>
    <property type="match status" value="1"/>
</dbReference>
<accession>A0A2N7QER7</accession>
<dbReference type="AlphaFoldDB" id="A0A2N7QER7"/>
<keyword evidence="1" id="KW-0802">TPR repeat</keyword>
<dbReference type="Gene3D" id="1.25.40.10">
    <property type="entry name" value="Tetratricopeptide repeat domain"/>
    <property type="match status" value="1"/>
</dbReference>